<sequence>MEDVIFCDEKDRFMINSSNSVDEIIKKLGDFEGTREIWLGNEFLASGIEDLDEYIMYAILSDGPNDKPAYKAEFFTFGRTHWMGLRFTNIETNEEYPIYNYGPTDEATREYFLAFPNHRSGGHCIRSVNREELDKWSTRIFTICRMNVLVDRDIEAYTNATFVEIDEAILNDAAKALDYGLYGFYQNAYKSRCSSGSIDSYDTSTYPFEIETAEDLKIHAELRKRLSTLRNAIFRLNIIRHPNGYFIHPDGRLVEIDLSLYTNCDTNLFRLKDLLTMSVTKEPDEAARFFFRRRSKYDDVKYYSACFEGH</sequence>
<evidence type="ECO:0000313" key="2">
    <source>
        <dbReference type="Proteomes" id="UP001158576"/>
    </source>
</evidence>
<protein>
    <submittedName>
        <fullName evidence="1">Oidioi.mRNA.OKI2018_I69.chr2.g5334.t1.cds</fullName>
    </submittedName>
</protein>
<keyword evidence="2" id="KW-1185">Reference proteome</keyword>
<reference evidence="1 2" key="1">
    <citation type="submission" date="2021-04" db="EMBL/GenBank/DDBJ databases">
        <authorList>
            <person name="Bliznina A."/>
        </authorList>
    </citation>
    <scope>NUCLEOTIDE SEQUENCE [LARGE SCALE GENOMIC DNA]</scope>
</reference>
<dbReference type="EMBL" id="OU015567">
    <property type="protein sequence ID" value="CAG5110993.1"/>
    <property type="molecule type" value="Genomic_DNA"/>
</dbReference>
<gene>
    <name evidence="1" type="ORF">OKIOD_LOCUS14099</name>
</gene>
<dbReference type="Proteomes" id="UP001158576">
    <property type="component" value="Chromosome 2"/>
</dbReference>
<name>A0ABN7T000_OIKDI</name>
<evidence type="ECO:0000313" key="1">
    <source>
        <dbReference type="EMBL" id="CAG5110993.1"/>
    </source>
</evidence>
<accession>A0ABN7T000</accession>
<proteinExistence type="predicted"/>
<organism evidence="1 2">
    <name type="scientific">Oikopleura dioica</name>
    <name type="common">Tunicate</name>
    <dbReference type="NCBI Taxonomy" id="34765"/>
    <lineage>
        <taxon>Eukaryota</taxon>
        <taxon>Metazoa</taxon>
        <taxon>Chordata</taxon>
        <taxon>Tunicata</taxon>
        <taxon>Appendicularia</taxon>
        <taxon>Copelata</taxon>
        <taxon>Oikopleuridae</taxon>
        <taxon>Oikopleura</taxon>
    </lineage>
</organism>